<feature type="domain" description="DUF5723" evidence="1">
    <location>
        <begin position="37"/>
        <end position="441"/>
    </location>
</feature>
<name>A0A0D7WDD0_9FLAO</name>
<dbReference type="InterPro" id="IPR043781">
    <property type="entry name" value="DUF5723"/>
</dbReference>
<evidence type="ECO:0000313" key="3">
    <source>
        <dbReference type="Proteomes" id="UP000032578"/>
    </source>
</evidence>
<dbReference type="RefSeq" id="WP_044631083.1">
    <property type="nucleotide sequence ID" value="NZ_JTDW01000001.1"/>
</dbReference>
<dbReference type="AlphaFoldDB" id="A0A0D7WDD0"/>
<dbReference type="PATRIC" id="fig|1435349.4.peg.229"/>
<evidence type="ECO:0000313" key="2">
    <source>
        <dbReference type="EMBL" id="KJD37089.1"/>
    </source>
</evidence>
<accession>A0A0D7WDD0</accession>
<dbReference type="STRING" id="1435349.PW52_01125"/>
<gene>
    <name evidence="2" type="ORF">PW52_01125</name>
</gene>
<organism evidence="2 3">
    <name type="scientific">Neotamlana sedimentorum</name>
    <dbReference type="NCBI Taxonomy" id="1435349"/>
    <lineage>
        <taxon>Bacteria</taxon>
        <taxon>Pseudomonadati</taxon>
        <taxon>Bacteroidota</taxon>
        <taxon>Flavobacteriia</taxon>
        <taxon>Flavobacteriales</taxon>
        <taxon>Flavobacteriaceae</taxon>
        <taxon>Neotamlana</taxon>
    </lineage>
</organism>
<reference evidence="2 3" key="1">
    <citation type="submission" date="2014-11" db="EMBL/GenBank/DDBJ databases">
        <title>Tamlana sedimentorum sp. nov., isolated from shallow sand sediments of the Sea of Japan.</title>
        <authorList>
            <person name="Romanenko L.A."/>
        </authorList>
    </citation>
    <scope>NUCLEOTIDE SEQUENCE [LARGE SCALE GENOMIC DNA]</scope>
    <source>
        <strain evidence="2 3">JCM 19808</strain>
    </source>
</reference>
<proteinExistence type="predicted"/>
<dbReference type="OrthoDB" id="975426at2"/>
<dbReference type="EMBL" id="JTDW01000001">
    <property type="protein sequence ID" value="KJD37089.1"/>
    <property type="molecule type" value="Genomic_DNA"/>
</dbReference>
<keyword evidence="3" id="KW-1185">Reference proteome</keyword>
<dbReference type="Proteomes" id="UP000032578">
    <property type="component" value="Unassembled WGS sequence"/>
</dbReference>
<evidence type="ECO:0000259" key="1">
    <source>
        <dbReference type="Pfam" id="PF18990"/>
    </source>
</evidence>
<dbReference type="Pfam" id="PF18990">
    <property type="entry name" value="DUF5723"/>
    <property type="match status" value="1"/>
</dbReference>
<sequence>MKHILWLLSFISVFCFSQNKQLLYGFSDIPQNLLLNPGANVNQSGHVGIPLLSHFHLNVGTSKVTVYDLFADNNIDFNTKLKSAIYGVKSKDFFTATQQLELFSGGFAFGPSFKKDKYISFGWYQETDFIAYIPRDYAILAYEGNVGNTNRVFNVGDLSFKSELISVLHLGFNKKVNDKFTYGIRGKIYSSVANVSSAANKGSIVTRVGDNNLLSHTFNLDMAVQTSGIASLINDDNSNFSEDISTLRKRLLFGGNLGLGLDLGFTYQIDKQWHVDGSLVDIGFISHKKDVENYELNGTYVYEGIDPLFPETDGETADSYWSEIEEEIEELFKVDTTATRYTTLRPVKLNASLNYSFGKKRLKDCDCLQENGGYINRVGAHLYAIKRPKSPQFALSAYYYRRLFNGLDAKATYTVDSYTFYNFGLGISTHIYGLNIYAMADNLLNFKNIYDARSVSLQFGINYIFNKNEN</sequence>
<comment type="caution">
    <text evidence="2">The sequence shown here is derived from an EMBL/GenBank/DDBJ whole genome shotgun (WGS) entry which is preliminary data.</text>
</comment>
<protein>
    <recommendedName>
        <fullName evidence="1">DUF5723 domain-containing protein</fullName>
    </recommendedName>
</protein>